<evidence type="ECO:0000313" key="2">
    <source>
        <dbReference type="Proteomes" id="UP001272137"/>
    </source>
</evidence>
<protein>
    <submittedName>
        <fullName evidence="1">Uncharacterized protein</fullName>
    </submittedName>
</protein>
<gene>
    <name evidence="1" type="ORF">C7S16_5844</name>
</gene>
<reference evidence="1" key="1">
    <citation type="submission" date="2018-08" db="EMBL/GenBank/DDBJ databases">
        <title>Identification of Burkholderia cepacia strains that express a Burkholderia pseudomallei-like capsular polysaccharide.</title>
        <authorList>
            <person name="Burtnick M.N."/>
            <person name="Vongsouvath M."/>
            <person name="Newton P."/>
            <person name="Wuthiekanun V."/>
            <person name="Limmathurotsakul D."/>
            <person name="Brett P.J."/>
            <person name="Chantratita N."/>
            <person name="Dance D.A."/>
        </authorList>
    </citation>
    <scope>NUCLEOTIDE SEQUENCE</scope>
    <source>
        <strain evidence="1">SBXCC001</strain>
    </source>
</reference>
<evidence type="ECO:0000313" key="1">
    <source>
        <dbReference type="EMBL" id="MDW9250640.1"/>
    </source>
</evidence>
<sequence length="56" mass="6432">MPGREFRLFPRHSRQLRAAHAYSFPTCSRAAAKYALHCPASTSLENRLPTYFHPSK</sequence>
<comment type="caution">
    <text evidence="1">The sequence shown here is derived from an EMBL/GenBank/DDBJ whole genome shotgun (WGS) entry which is preliminary data.</text>
</comment>
<accession>A0AAW9CJH0</accession>
<name>A0AAW9CJH0_BURTH</name>
<dbReference type="Proteomes" id="UP001272137">
    <property type="component" value="Unassembled WGS sequence"/>
</dbReference>
<proteinExistence type="predicted"/>
<dbReference type="AlphaFoldDB" id="A0AAW9CJH0"/>
<dbReference type="EMBL" id="QXCT01000001">
    <property type="protein sequence ID" value="MDW9250640.1"/>
    <property type="molecule type" value="Genomic_DNA"/>
</dbReference>
<organism evidence="1 2">
    <name type="scientific">Burkholderia thailandensis</name>
    <dbReference type="NCBI Taxonomy" id="57975"/>
    <lineage>
        <taxon>Bacteria</taxon>
        <taxon>Pseudomonadati</taxon>
        <taxon>Pseudomonadota</taxon>
        <taxon>Betaproteobacteria</taxon>
        <taxon>Burkholderiales</taxon>
        <taxon>Burkholderiaceae</taxon>
        <taxon>Burkholderia</taxon>
        <taxon>pseudomallei group</taxon>
    </lineage>
</organism>